<feature type="region of interest" description="Disordered" evidence="1">
    <location>
        <begin position="19"/>
        <end position="83"/>
    </location>
</feature>
<keyword evidence="4" id="KW-1185">Reference proteome</keyword>
<feature type="compositionally biased region" description="Basic and acidic residues" evidence="1">
    <location>
        <begin position="69"/>
        <end position="81"/>
    </location>
</feature>
<dbReference type="EMBL" id="CDMY01000257">
    <property type="protein sequence ID" value="CEL97852.1"/>
    <property type="molecule type" value="Genomic_DNA"/>
</dbReference>
<evidence type="ECO:0000313" key="3">
    <source>
        <dbReference type="EMBL" id="CEL97852.1"/>
    </source>
</evidence>
<reference evidence="3 4" key="1">
    <citation type="submission" date="2014-11" db="EMBL/GenBank/DDBJ databases">
        <authorList>
            <person name="Zhu J."/>
            <person name="Qi W."/>
            <person name="Song R."/>
        </authorList>
    </citation>
    <scope>NUCLEOTIDE SEQUENCE [LARGE SCALE GENOMIC DNA]</scope>
</reference>
<proteinExistence type="predicted"/>
<sequence length="109" mass="12034">MRLLVVCFALSALRARSGLNAPSRQDPPAPPPSAAASVQETAAVHPFTDETDRGRGATGQNDRPFLRRTQSDSDKKAKPEQDYDEVCCDDCVYYARVSLCELYCDDDFC</sequence>
<organism evidence="3 4">
    <name type="scientific">Vitrella brassicaformis (strain CCMP3155)</name>
    <dbReference type="NCBI Taxonomy" id="1169540"/>
    <lineage>
        <taxon>Eukaryota</taxon>
        <taxon>Sar</taxon>
        <taxon>Alveolata</taxon>
        <taxon>Colpodellida</taxon>
        <taxon>Vitrellaceae</taxon>
        <taxon>Vitrella</taxon>
    </lineage>
</organism>
<evidence type="ECO:0000256" key="2">
    <source>
        <dbReference type="SAM" id="SignalP"/>
    </source>
</evidence>
<name>A0A0G4ELL2_VITBC</name>
<evidence type="ECO:0008006" key="5">
    <source>
        <dbReference type="Google" id="ProtNLM"/>
    </source>
</evidence>
<dbReference type="InParanoid" id="A0A0G4ELL2"/>
<dbReference type="VEuPathDB" id="CryptoDB:Vbra_5103"/>
<keyword evidence="2" id="KW-0732">Signal</keyword>
<evidence type="ECO:0000313" key="4">
    <source>
        <dbReference type="Proteomes" id="UP000041254"/>
    </source>
</evidence>
<accession>A0A0G4ELL2</accession>
<protein>
    <recommendedName>
        <fullName evidence="5">SREBP regulating gene protein</fullName>
    </recommendedName>
</protein>
<gene>
    <name evidence="3" type="ORF">Vbra_5103</name>
</gene>
<feature type="signal peptide" evidence="2">
    <location>
        <begin position="1"/>
        <end position="15"/>
    </location>
</feature>
<evidence type="ECO:0000256" key="1">
    <source>
        <dbReference type="SAM" id="MobiDB-lite"/>
    </source>
</evidence>
<dbReference type="AlphaFoldDB" id="A0A0G4ELL2"/>
<feature type="chain" id="PRO_5012520167" description="SREBP regulating gene protein" evidence="2">
    <location>
        <begin position="16"/>
        <end position="109"/>
    </location>
</feature>
<dbReference type="Proteomes" id="UP000041254">
    <property type="component" value="Unassembled WGS sequence"/>
</dbReference>